<organism evidence="1 2">
    <name type="scientific">Xanthobacter dioxanivorans</name>
    <dbReference type="NCBI Taxonomy" id="2528964"/>
    <lineage>
        <taxon>Bacteria</taxon>
        <taxon>Pseudomonadati</taxon>
        <taxon>Pseudomonadota</taxon>
        <taxon>Alphaproteobacteria</taxon>
        <taxon>Hyphomicrobiales</taxon>
        <taxon>Xanthobacteraceae</taxon>
        <taxon>Xanthobacter</taxon>
    </lineage>
</organism>
<dbReference type="KEGG" id="xdi:EZH22_31210"/>
<proteinExistence type="predicted"/>
<name>A0A974PUU9_9HYPH</name>
<dbReference type="AlphaFoldDB" id="A0A974PUU9"/>
<accession>A0A974PUU9</accession>
<reference evidence="1 2" key="1">
    <citation type="submission" date="2020-10" db="EMBL/GenBank/DDBJ databases">
        <title>Degradation of 1,4-Dioxane by Xanthobacter sp. YN2, via a Novel Group-2 Soluble Di-Iron Monooxygenase.</title>
        <authorList>
            <person name="Ma F."/>
            <person name="Wang Y."/>
            <person name="Yang J."/>
            <person name="Guo H."/>
            <person name="Su D."/>
            <person name="Yu L."/>
        </authorList>
    </citation>
    <scope>NUCLEOTIDE SEQUENCE [LARGE SCALE GENOMIC DNA]</scope>
    <source>
        <strain evidence="1 2">YN2</strain>
        <plasmid evidence="1 2">unnamed3</plasmid>
    </source>
</reference>
<evidence type="ECO:0000313" key="1">
    <source>
        <dbReference type="EMBL" id="QRG10243.1"/>
    </source>
</evidence>
<protein>
    <submittedName>
        <fullName evidence="1">Uncharacterized protein</fullName>
    </submittedName>
</protein>
<dbReference type="EMBL" id="CP063365">
    <property type="protein sequence ID" value="QRG10243.1"/>
    <property type="molecule type" value="Genomic_DNA"/>
</dbReference>
<dbReference type="Proteomes" id="UP000596427">
    <property type="component" value="Plasmid unnamed3"/>
</dbReference>
<keyword evidence="2" id="KW-1185">Reference proteome</keyword>
<dbReference type="RefSeq" id="WP_203197118.1">
    <property type="nucleotide sequence ID" value="NZ_CP063365.1"/>
</dbReference>
<keyword evidence="1" id="KW-0614">Plasmid</keyword>
<geneLocation type="plasmid" evidence="1 2">
    <name>unnamed3</name>
</geneLocation>
<gene>
    <name evidence="1" type="ORF">EZH22_31210</name>
</gene>
<evidence type="ECO:0000313" key="2">
    <source>
        <dbReference type="Proteomes" id="UP000596427"/>
    </source>
</evidence>
<sequence>MITQDMLEAFERLVPRNEDGLFFMPMAPDEPCFVAPSDDEDRPPLGHVLSMEIVEGKPTGRSAIVTLRAFYDGIAVAKGGCGLMHMADFESLVRAVVNGDLQPTYPN</sequence>